<organism evidence="3 4">
    <name type="scientific">Plasmodium cynomolgi (strain B)</name>
    <dbReference type="NCBI Taxonomy" id="1120755"/>
    <lineage>
        <taxon>Eukaryota</taxon>
        <taxon>Sar</taxon>
        <taxon>Alveolata</taxon>
        <taxon>Apicomplexa</taxon>
        <taxon>Aconoidasida</taxon>
        <taxon>Haemosporida</taxon>
        <taxon>Plasmodiidae</taxon>
        <taxon>Plasmodium</taxon>
        <taxon>Plasmodium (Plasmodium)</taxon>
    </lineage>
</organism>
<evidence type="ECO:0000256" key="2">
    <source>
        <dbReference type="SAM" id="Phobius"/>
    </source>
</evidence>
<dbReference type="AlphaFoldDB" id="K6URP9"/>
<sequence>MSHEPDYEIFQNLTEYQKNEGLIDLNQYPEETSFCGDTKSAFKSNSDAVDICKKFVILFKLLNPSEDTAEESCVNHPDFGSSDKHSDVGSSANHSDVGSSANHSAVGNSTNHTAAESSSTTPKHTAFLNYWLSTQLRDKNVPEELRSLFYLDLKTHYDKIKSKYKLTDQFHPIESAHLEKLDILHELYKQYYELKNNKLGVKEKNEGDRDEGCLNFLQNCKDNYNKGLEKCFPQADNQFCQALNRFRKLYEQEKGSFSAVCHNKALPSMPEIVSLRSPKAASGETPKIGGDLVQAEKSLSTHHLPKIVDDVVFSSFFFNTNAHTFRLRLLCHSQSIYPNLYKLILLQYTSLFEYDEEKIKNNIMEVLHEFLKYYNLNRGNSNVDLFIKEFFYDYYKNKREEYEKIYAECSNRKPLTSYCKVYYMCNDQLREDLFSIKEDVAKYLEDKAKSYQQALSGNPTTETEMHKIEGSSPLSLRRFSIVPIVIGVFFFLFSIHEFTPIGSWLRRKLNKTKRIAHNFYMKQIHYIMETNSPFEDVNLDDRESNIGYHSI</sequence>
<dbReference type="EMBL" id="DF157093">
    <property type="protein sequence ID" value="GAB64530.1"/>
    <property type="molecule type" value="Genomic_DNA"/>
</dbReference>
<reference evidence="3 4" key="1">
    <citation type="journal article" date="2012" name="Nat. Genet.">
        <title>Plasmodium cynomolgi genome sequences provide insight into Plasmodium vivax and the monkey malaria clade.</title>
        <authorList>
            <person name="Tachibana S."/>
            <person name="Sullivan S.A."/>
            <person name="Kawai S."/>
            <person name="Nakamura S."/>
            <person name="Kim H.R."/>
            <person name="Goto N."/>
            <person name="Arisue N."/>
            <person name="Palacpac N.M.Q."/>
            <person name="Honma H."/>
            <person name="Yagi M."/>
            <person name="Tougan T."/>
            <person name="Katakai Y."/>
            <person name="Kaneko O."/>
            <person name="Mita T."/>
            <person name="Kita K."/>
            <person name="Yasutomi Y."/>
            <person name="Sutton P.L."/>
            <person name="Shakhbatyan R."/>
            <person name="Horii T."/>
            <person name="Yasunaga T."/>
            <person name="Barnwell J.W."/>
            <person name="Escalante A.A."/>
            <person name="Carlton J.M."/>
            <person name="Tanabe K."/>
        </authorList>
    </citation>
    <scope>NUCLEOTIDE SEQUENCE [LARGE SCALE GENOMIC DNA]</scope>
    <source>
        <strain evidence="3 4">B</strain>
    </source>
</reference>
<proteinExistence type="predicted"/>
<dbReference type="PhylomeDB" id="K6URP9"/>
<keyword evidence="2" id="KW-0472">Membrane</keyword>
<feature type="compositionally biased region" description="Polar residues" evidence="1">
    <location>
        <begin position="88"/>
        <end position="120"/>
    </location>
</feature>
<dbReference type="InterPro" id="IPR008780">
    <property type="entry name" value="Plasmodium_Vir"/>
</dbReference>
<evidence type="ECO:0000256" key="1">
    <source>
        <dbReference type="SAM" id="MobiDB-lite"/>
    </source>
</evidence>
<dbReference type="GeneID" id="14691120"/>
<dbReference type="RefSeq" id="XP_004220817.1">
    <property type="nucleotide sequence ID" value="XM_004220769.1"/>
</dbReference>
<name>K6URP9_PLACD</name>
<dbReference type="Pfam" id="PF05795">
    <property type="entry name" value="Plasmodium_Vir"/>
    <property type="match status" value="1"/>
</dbReference>
<protein>
    <submittedName>
        <fullName evidence="3">VIR-like CYIR protein</fullName>
    </submittedName>
</protein>
<dbReference type="OrthoDB" id="382559at2759"/>
<dbReference type="KEGG" id="pcy:PCYB_012640"/>
<dbReference type="VEuPathDB" id="PlasmoDB:PCYB_012640"/>
<keyword evidence="2" id="KW-1133">Transmembrane helix</keyword>
<feature type="region of interest" description="Disordered" evidence="1">
    <location>
        <begin position="70"/>
        <end position="120"/>
    </location>
</feature>
<gene>
    <name evidence="3" type="ORF">PCYB_012640</name>
</gene>
<feature type="transmembrane region" description="Helical" evidence="2">
    <location>
        <begin position="481"/>
        <end position="505"/>
    </location>
</feature>
<dbReference type="Proteomes" id="UP000006319">
    <property type="component" value="Chromosome 1"/>
</dbReference>
<keyword evidence="4" id="KW-1185">Reference proteome</keyword>
<keyword evidence="2" id="KW-0812">Transmembrane</keyword>
<evidence type="ECO:0000313" key="4">
    <source>
        <dbReference type="Proteomes" id="UP000006319"/>
    </source>
</evidence>
<evidence type="ECO:0000313" key="3">
    <source>
        <dbReference type="EMBL" id="GAB64530.1"/>
    </source>
</evidence>
<dbReference type="OMA" id="QFHPIES"/>
<accession>K6URP9</accession>